<dbReference type="Proteomes" id="UP000195326">
    <property type="component" value="Unassembled WGS sequence"/>
</dbReference>
<keyword evidence="2" id="KW-0238">DNA-binding</keyword>
<dbReference type="Pfam" id="PF12833">
    <property type="entry name" value="HTH_18"/>
    <property type="match status" value="1"/>
</dbReference>
<organism evidence="5 6">
    <name type="scientific">Butyricicoccus pullicaecorum</name>
    <dbReference type="NCBI Taxonomy" id="501571"/>
    <lineage>
        <taxon>Bacteria</taxon>
        <taxon>Bacillati</taxon>
        <taxon>Bacillota</taxon>
        <taxon>Clostridia</taxon>
        <taxon>Eubacteriales</taxon>
        <taxon>Butyricicoccaceae</taxon>
        <taxon>Butyricicoccus</taxon>
    </lineage>
</organism>
<dbReference type="PROSITE" id="PS01124">
    <property type="entry name" value="HTH_ARAC_FAMILY_2"/>
    <property type="match status" value="1"/>
</dbReference>
<dbReference type="PRINTS" id="PR00032">
    <property type="entry name" value="HTHARAC"/>
</dbReference>
<evidence type="ECO:0000256" key="2">
    <source>
        <dbReference type="ARBA" id="ARBA00023125"/>
    </source>
</evidence>
<sequence>MSSSSKKYPETGDTFFAHTSFLLSPDEAGSAAASSVARLIWLDAADSSVMAEQETCTLPAEEERLLVLAVDKGSLHVGSEQLTATLLRGQAILIPPGTSCTLTMLDAGRILKVYLRGTLIGDVMQSYFEQQKLFCPAGLSDVREAIHAREMAEDRVEQISAAAYHLLMRLHETASLYEAQSAYPLLVDAGIGIMQEEFTHLYGVDEVAERLGVTTAHFTRLFSQTVGIPPGRFLKQQKLNYAKKLLVLPETTVALVAEMLGFSNVNYFSKVFRKENGMTPAEYRKLNRVSMSAEADKDVQDMLQELYL</sequence>
<dbReference type="AlphaFoldDB" id="A0A1Y4LR09"/>
<dbReference type="RefSeq" id="WP_087414783.1">
    <property type="nucleotide sequence ID" value="NZ_NFKL01000007.1"/>
</dbReference>
<comment type="caution">
    <text evidence="5">The sequence shown here is derived from an EMBL/GenBank/DDBJ whole genome shotgun (WGS) entry which is preliminary data.</text>
</comment>
<dbReference type="SUPFAM" id="SSF46689">
    <property type="entry name" value="Homeodomain-like"/>
    <property type="match status" value="2"/>
</dbReference>
<dbReference type="InterPro" id="IPR050204">
    <property type="entry name" value="AraC_XylS_family_regulators"/>
</dbReference>
<keyword evidence="1" id="KW-0805">Transcription regulation</keyword>
<evidence type="ECO:0000259" key="4">
    <source>
        <dbReference type="PROSITE" id="PS01124"/>
    </source>
</evidence>
<dbReference type="Gene3D" id="1.10.10.60">
    <property type="entry name" value="Homeodomain-like"/>
    <property type="match status" value="2"/>
</dbReference>
<gene>
    <name evidence="5" type="ORF">B5F15_06420</name>
</gene>
<keyword evidence="3" id="KW-0804">Transcription</keyword>
<reference evidence="6" key="1">
    <citation type="submission" date="2017-04" db="EMBL/GenBank/DDBJ databases">
        <title>Function of individual gut microbiota members based on whole genome sequencing of pure cultures obtained from chicken caecum.</title>
        <authorList>
            <person name="Medvecky M."/>
            <person name="Cejkova D."/>
            <person name="Polansky O."/>
            <person name="Karasova D."/>
            <person name="Kubasova T."/>
            <person name="Cizek A."/>
            <person name="Rychlik I."/>
        </authorList>
    </citation>
    <scope>NUCLEOTIDE SEQUENCE [LARGE SCALE GENOMIC DNA]</scope>
    <source>
        <strain evidence="6">An179</strain>
    </source>
</reference>
<evidence type="ECO:0000313" key="6">
    <source>
        <dbReference type="Proteomes" id="UP000195326"/>
    </source>
</evidence>
<evidence type="ECO:0000256" key="3">
    <source>
        <dbReference type="ARBA" id="ARBA00023163"/>
    </source>
</evidence>
<dbReference type="PANTHER" id="PTHR46796">
    <property type="entry name" value="HTH-TYPE TRANSCRIPTIONAL ACTIVATOR RHAS-RELATED"/>
    <property type="match status" value="1"/>
</dbReference>
<protein>
    <recommendedName>
        <fullName evidence="4">HTH araC/xylS-type domain-containing protein</fullName>
    </recommendedName>
</protein>
<dbReference type="PANTHER" id="PTHR46796:SF6">
    <property type="entry name" value="ARAC SUBFAMILY"/>
    <property type="match status" value="1"/>
</dbReference>
<evidence type="ECO:0000256" key="1">
    <source>
        <dbReference type="ARBA" id="ARBA00023015"/>
    </source>
</evidence>
<dbReference type="GO" id="GO:0003700">
    <property type="term" value="F:DNA-binding transcription factor activity"/>
    <property type="evidence" value="ECO:0007669"/>
    <property type="project" value="InterPro"/>
</dbReference>
<dbReference type="SMART" id="SM00342">
    <property type="entry name" value="HTH_ARAC"/>
    <property type="match status" value="1"/>
</dbReference>
<dbReference type="InterPro" id="IPR018060">
    <property type="entry name" value="HTH_AraC"/>
</dbReference>
<dbReference type="EMBL" id="NFKL01000007">
    <property type="protein sequence ID" value="OUP59095.1"/>
    <property type="molecule type" value="Genomic_DNA"/>
</dbReference>
<evidence type="ECO:0000313" key="5">
    <source>
        <dbReference type="EMBL" id="OUP59095.1"/>
    </source>
</evidence>
<dbReference type="GO" id="GO:0043565">
    <property type="term" value="F:sequence-specific DNA binding"/>
    <property type="evidence" value="ECO:0007669"/>
    <property type="project" value="InterPro"/>
</dbReference>
<accession>A0A1Y4LR09</accession>
<dbReference type="InterPro" id="IPR009057">
    <property type="entry name" value="Homeodomain-like_sf"/>
</dbReference>
<proteinExistence type="predicted"/>
<name>A0A1Y4LR09_9FIRM</name>
<feature type="domain" description="HTH araC/xylS-type" evidence="4">
    <location>
        <begin position="188"/>
        <end position="286"/>
    </location>
</feature>
<dbReference type="InterPro" id="IPR020449">
    <property type="entry name" value="Tscrpt_reg_AraC-type_HTH"/>
</dbReference>